<proteinExistence type="predicted"/>
<dbReference type="PROSITE" id="PS50109">
    <property type="entry name" value="HIS_KIN"/>
    <property type="match status" value="1"/>
</dbReference>
<keyword evidence="4" id="KW-0808">Transferase</keyword>
<dbReference type="InterPro" id="IPR003594">
    <property type="entry name" value="HATPase_dom"/>
</dbReference>
<dbReference type="RefSeq" id="WP_090102153.1">
    <property type="nucleotide sequence ID" value="NZ_FNIX01000015.1"/>
</dbReference>
<dbReference type="SMART" id="SM00388">
    <property type="entry name" value="HisKA"/>
    <property type="match status" value="1"/>
</dbReference>
<dbReference type="InterPro" id="IPR050351">
    <property type="entry name" value="BphY/WalK/GraS-like"/>
</dbReference>
<comment type="catalytic activity">
    <reaction evidence="1">
        <text>ATP + protein L-histidine = ADP + protein N-phospho-L-histidine.</text>
        <dbReference type="EC" id="2.7.13.3"/>
    </reaction>
</comment>
<dbReference type="InterPro" id="IPR003661">
    <property type="entry name" value="HisK_dim/P_dom"/>
</dbReference>
<dbReference type="PANTHER" id="PTHR42878">
    <property type="entry name" value="TWO-COMPONENT HISTIDINE KINASE"/>
    <property type="match status" value="1"/>
</dbReference>
<dbReference type="EC" id="2.7.13.3" evidence="3"/>
<dbReference type="SUPFAM" id="SSF55874">
    <property type="entry name" value="ATPase domain of HSP90 chaperone/DNA topoisomerase II/histidine kinase"/>
    <property type="match status" value="1"/>
</dbReference>
<dbReference type="InterPro" id="IPR029016">
    <property type="entry name" value="GAF-like_dom_sf"/>
</dbReference>
<dbReference type="GO" id="GO:0000155">
    <property type="term" value="F:phosphorelay sensor kinase activity"/>
    <property type="evidence" value="ECO:0007669"/>
    <property type="project" value="InterPro"/>
</dbReference>
<dbReference type="InterPro" id="IPR036097">
    <property type="entry name" value="HisK_dim/P_sf"/>
</dbReference>
<feature type="domain" description="Histidine kinase" evidence="7">
    <location>
        <begin position="190"/>
        <end position="404"/>
    </location>
</feature>
<dbReference type="GO" id="GO:0000156">
    <property type="term" value="F:phosphorelay response regulator activity"/>
    <property type="evidence" value="ECO:0007669"/>
    <property type="project" value="TreeGrafter"/>
</dbReference>
<dbReference type="PANTHER" id="PTHR42878:SF15">
    <property type="entry name" value="BACTERIOPHYTOCHROME"/>
    <property type="match status" value="1"/>
</dbReference>
<protein>
    <recommendedName>
        <fullName evidence="6">Sensor-like histidine kinase SenX3</fullName>
        <ecNumber evidence="3">2.7.13.3</ecNumber>
    </recommendedName>
</protein>
<evidence type="ECO:0000313" key="8">
    <source>
        <dbReference type="EMBL" id="SDP81125.1"/>
    </source>
</evidence>
<evidence type="ECO:0000313" key="9">
    <source>
        <dbReference type="Proteomes" id="UP000199691"/>
    </source>
</evidence>
<dbReference type="SMART" id="SM00387">
    <property type="entry name" value="HATPase_c"/>
    <property type="match status" value="1"/>
</dbReference>
<keyword evidence="9" id="KW-1185">Reference proteome</keyword>
<dbReference type="Pfam" id="PF02518">
    <property type="entry name" value="HATPase_c"/>
    <property type="match status" value="1"/>
</dbReference>
<dbReference type="CDD" id="cd00075">
    <property type="entry name" value="HATPase"/>
    <property type="match status" value="1"/>
</dbReference>
<evidence type="ECO:0000256" key="5">
    <source>
        <dbReference type="ARBA" id="ARBA00022777"/>
    </source>
</evidence>
<comment type="subcellular location">
    <subcellularLocation>
        <location evidence="2">Cell membrane</location>
    </subcellularLocation>
</comment>
<evidence type="ECO:0000256" key="4">
    <source>
        <dbReference type="ARBA" id="ARBA00022679"/>
    </source>
</evidence>
<reference evidence="9" key="1">
    <citation type="submission" date="2016-10" db="EMBL/GenBank/DDBJ databases">
        <authorList>
            <person name="Varghese N."/>
            <person name="Submissions S."/>
        </authorList>
    </citation>
    <scope>NUCLEOTIDE SEQUENCE [LARGE SCALE GENOMIC DNA]</scope>
    <source>
        <strain evidence="9">CGMCC 4.6609</strain>
    </source>
</reference>
<dbReference type="SUPFAM" id="SSF55781">
    <property type="entry name" value="GAF domain-like"/>
    <property type="match status" value="1"/>
</dbReference>
<dbReference type="Gene3D" id="1.10.287.130">
    <property type="match status" value="1"/>
</dbReference>
<dbReference type="Gene3D" id="3.30.565.10">
    <property type="entry name" value="Histidine kinase-like ATPase, C-terminal domain"/>
    <property type="match status" value="1"/>
</dbReference>
<keyword evidence="5 8" id="KW-0418">Kinase</keyword>
<dbReference type="Gene3D" id="3.30.450.40">
    <property type="match status" value="1"/>
</dbReference>
<evidence type="ECO:0000256" key="6">
    <source>
        <dbReference type="ARBA" id="ARBA00039401"/>
    </source>
</evidence>
<evidence type="ECO:0000256" key="1">
    <source>
        <dbReference type="ARBA" id="ARBA00000085"/>
    </source>
</evidence>
<sequence>MSVEQRDRDSVLAEYGIEDLGRQSDLEALAELAAQVCGVPHGAVNLIGEHLQHQVAAVGISPSVCSREDSMCAVSIVTPEPIEVPDARQDPRFATNPFVTGRIASVRFYAASRLQAPSGAVLGTLCVFGDVPHRLDRRQRRSLDLLAHQAVDVLELRRSSLALARAVKELTAARAELLRSNSELADFAGRVSHDLRNPLAGIVGFLELLSDHPAVVGAPTAGRLVGRSRGAANRMHALVDGLLDYAKLGGQLKHGSVDLGALLADLIDDRATGAESETMDLDLEPLPTVRGDETHLRALLQNIVGNAIRFARPDRRLVVRIRAKHHGEFVRVEIADNGRGIPPERREEAFGLLSQVHQHGSVEGGAGIGLATCRRVVTAHGGTIGLSDGIDGGLTVWFTLPAGADGRS</sequence>
<dbReference type="GO" id="GO:0005886">
    <property type="term" value="C:plasma membrane"/>
    <property type="evidence" value="ECO:0007669"/>
    <property type="project" value="UniProtKB-SubCell"/>
</dbReference>
<gene>
    <name evidence="8" type="ORF">SAMN05421507_11597</name>
</gene>
<dbReference type="OrthoDB" id="5241041at2"/>
<dbReference type="Proteomes" id="UP000199691">
    <property type="component" value="Unassembled WGS sequence"/>
</dbReference>
<dbReference type="SUPFAM" id="SSF47384">
    <property type="entry name" value="Homodimeric domain of signal transducing histidine kinase"/>
    <property type="match status" value="1"/>
</dbReference>
<dbReference type="CDD" id="cd00082">
    <property type="entry name" value="HisKA"/>
    <property type="match status" value="1"/>
</dbReference>
<evidence type="ECO:0000256" key="3">
    <source>
        <dbReference type="ARBA" id="ARBA00012438"/>
    </source>
</evidence>
<evidence type="ECO:0000259" key="7">
    <source>
        <dbReference type="PROSITE" id="PS50109"/>
    </source>
</evidence>
<dbReference type="AlphaFoldDB" id="A0A1H0VSH6"/>
<name>A0A1H0VSH6_9PSEU</name>
<dbReference type="STRING" id="641025.SAMN05421507_11597"/>
<dbReference type="InterPro" id="IPR005467">
    <property type="entry name" value="His_kinase_dom"/>
</dbReference>
<organism evidence="8 9">
    <name type="scientific">Lentzea jiangxiensis</name>
    <dbReference type="NCBI Taxonomy" id="641025"/>
    <lineage>
        <taxon>Bacteria</taxon>
        <taxon>Bacillati</taxon>
        <taxon>Actinomycetota</taxon>
        <taxon>Actinomycetes</taxon>
        <taxon>Pseudonocardiales</taxon>
        <taxon>Pseudonocardiaceae</taxon>
        <taxon>Lentzea</taxon>
    </lineage>
</organism>
<dbReference type="GO" id="GO:0007234">
    <property type="term" value="P:osmosensory signaling via phosphorelay pathway"/>
    <property type="evidence" value="ECO:0007669"/>
    <property type="project" value="TreeGrafter"/>
</dbReference>
<dbReference type="InterPro" id="IPR036890">
    <property type="entry name" value="HATPase_C_sf"/>
</dbReference>
<accession>A0A1H0VSH6</accession>
<dbReference type="GO" id="GO:0030295">
    <property type="term" value="F:protein kinase activator activity"/>
    <property type="evidence" value="ECO:0007669"/>
    <property type="project" value="TreeGrafter"/>
</dbReference>
<evidence type="ECO:0000256" key="2">
    <source>
        <dbReference type="ARBA" id="ARBA00004236"/>
    </source>
</evidence>
<dbReference type="EMBL" id="FNIX01000015">
    <property type="protein sequence ID" value="SDP81125.1"/>
    <property type="molecule type" value="Genomic_DNA"/>
</dbReference>
<dbReference type="Pfam" id="PF00512">
    <property type="entry name" value="HisKA"/>
    <property type="match status" value="1"/>
</dbReference>